<gene>
    <name evidence="2" type="ORF">SAMN04487967_2093</name>
</gene>
<name>A0A1H6FYT4_9EURY</name>
<dbReference type="EMBL" id="FNWL01000002">
    <property type="protein sequence ID" value="SEH15470.1"/>
    <property type="molecule type" value="Genomic_DNA"/>
</dbReference>
<evidence type="ECO:0000256" key="1">
    <source>
        <dbReference type="SAM" id="MobiDB-lite"/>
    </source>
</evidence>
<feature type="region of interest" description="Disordered" evidence="1">
    <location>
        <begin position="28"/>
        <end position="48"/>
    </location>
</feature>
<evidence type="ECO:0000313" key="2">
    <source>
        <dbReference type="EMBL" id="SEH15470.1"/>
    </source>
</evidence>
<evidence type="ECO:0000313" key="3">
    <source>
        <dbReference type="Proteomes" id="UP000199112"/>
    </source>
</evidence>
<feature type="compositionally biased region" description="Low complexity" evidence="1">
    <location>
        <begin position="91"/>
        <end position="105"/>
    </location>
</feature>
<keyword evidence="3" id="KW-1185">Reference proteome</keyword>
<organism evidence="2 3">
    <name type="scientific">Natronorubrum sediminis</name>
    <dbReference type="NCBI Taxonomy" id="640943"/>
    <lineage>
        <taxon>Archaea</taxon>
        <taxon>Methanobacteriati</taxon>
        <taxon>Methanobacteriota</taxon>
        <taxon>Stenosarchaea group</taxon>
        <taxon>Halobacteria</taxon>
        <taxon>Halobacteriales</taxon>
        <taxon>Natrialbaceae</taxon>
        <taxon>Natronorubrum</taxon>
    </lineage>
</organism>
<protein>
    <recommendedName>
        <fullName evidence="4">CARDB protein</fullName>
    </recommendedName>
</protein>
<feature type="region of interest" description="Disordered" evidence="1">
    <location>
        <begin position="475"/>
        <end position="495"/>
    </location>
</feature>
<sequence length="506" mass="53853">MCYYQIPLCELFYHISGTYTMSGLTGRDDGGSASSDGDDGSDSAERVSDSRRTVLFGIGVTPILSPLLGEWWPPWSGRANETEETDERGDTSGTDGDDAGSSAGSLERLRPPDRDLTVQPGTQIMFEVSAEAGLGQTTEWLLDGEREDISMGPWESAYIDHQGADIWLHTVESEGEIGAEVDDDGDVYTTSWDVSLDSDGVGSPSITDSSPPQDELGDLDEYETIEFEVSVSDSDGNLDQVVWWVRAADVVYDVTSVSGREDTASISPDADELVPEGVVAWVLNESGGMVESEVWEFGFPTPESEFGIETVDTNSPISSGETLEVEATIQNTGDSTGTTDVDLVVGHDPELADSESVELDSGDAATLTLTFEAGDPAGESEEFPGVIETADDESEFQIVVEDAEPTPATFDVQELSTNAPVSAGETIETEATVRNVGDETGTTDVELVVGHDPVVEDSELLTLEPEEEATLRLPFEAGDPAGESESFPIEVDTGADSATEMVVVTS</sequence>
<dbReference type="Gene3D" id="2.60.40.10">
    <property type="entry name" value="Immunoglobulins"/>
    <property type="match status" value="2"/>
</dbReference>
<proteinExistence type="predicted"/>
<accession>A0A1H6FYT4</accession>
<evidence type="ECO:0008006" key="4">
    <source>
        <dbReference type="Google" id="ProtNLM"/>
    </source>
</evidence>
<feature type="region of interest" description="Disordered" evidence="1">
    <location>
        <begin position="196"/>
        <end position="217"/>
    </location>
</feature>
<reference evidence="3" key="1">
    <citation type="submission" date="2016-10" db="EMBL/GenBank/DDBJ databases">
        <authorList>
            <person name="Varghese N."/>
            <person name="Submissions S."/>
        </authorList>
    </citation>
    <scope>NUCLEOTIDE SEQUENCE [LARGE SCALE GENOMIC DNA]</scope>
    <source>
        <strain evidence="3">CGMCC 1.8981</strain>
    </source>
</reference>
<feature type="region of interest" description="Disordered" evidence="1">
    <location>
        <begin position="75"/>
        <end position="117"/>
    </location>
</feature>
<dbReference type="AlphaFoldDB" id="A0A1H6FYT4"/>
<dbReference type="InterPro" id="IPR013783">
    <property type="entry name" value="Ig-like_fold"/>
</dbReference>
<dbReference type="Proteomes" id="UP000199112">
    <property type="component" value="Unassembled WGS sequence"/>
</dbReference>
<feature type="compositionally biased region" description="Basic and acidic residues" evidence="1">
    <location>
        <begin position="107"/>
        <end position="116"/>
    </location>
</feature>